<comment type="caution">
    <text evidence="6">The sequence shown here is derived from an EMBL/GenBank/DDBJ whole genome shotgun (WGS) entry which is preliminary data.</text>
</comment>
<keyword evidence="3" id="KW-0804">Transcription</keyword>
<dbReference type="InterPro" id="IPR000524">
    <property type="entry name" value="Tscrpt_reg_HTH_GntR"/>
</dbReference>
<feature type="domain" description="HTH gntR-type" evidence="5">
    <location>
        <begin position="37"/>
        <end position="104"/>
    </location>
</feature>
<name>A0ABU4HJS2_9ACTN</name>
<keyword evidence="1" id="KW-0805">Transcription regulation</keyword>
<organism evidence="6 7">
    <name type="scientific">Conexibacter stalactiti</name>
    <dbReference type="NCBI Taxonomy" id="1940611"/>
    <lineage>
        <taxon>Bacteria</taxon>
        <taxon>Bacillati</taxon>
        <taxon>Actinomycetota</taxon>
        <taxon>Thermoleophilia</taxon>
        <taxon>Solirubrobacterales</taxon>
        <taxon>Conexibacteraceae</taxon>
        <taxon>Conexibacter</taxon>
    </lineage>
</organism>
<dbReference type="CDD" id="cd07377">
    <property type="entry name" value="WHTH_GntR"/>
    <property type="match status" value="1"/>
</dbReference>
<evidence type="ECO:0000313" key="6">
    <source>
        <dbReference type="EMBL" id="MDW5593568.1"/>
    </source>
</evidence>
<dbReference type="SUPFAM" id="SSF48008">
    <property type="entry name" value="GntR ligand-binding domain-like"/>
    <property type="match status" value="1"/>
</dbReference>
<evidence type="ECO:0000259" key="5">
    <source>
        <dbReference type="PROSITE" id="PS50949"/>
    </source>
</evidence>
<dbReference type="Gene3D" id="1.10.10.10">
    <property type="entry name" value="Winged helix-like DNA-binding domain superfamily/Winged helix DNA-binding domain"/>
    <property type="match status" value="1"/>
</dbReference>
<dbReference type="InterPro" id="IPR036388">
    <property type="entry name" value="WH-like_DNA-bd_sf"/>
</dbReference>
<evidence type="ECO:0000256" key="4">
    <source>
        <dbReference type="SAM" id="MobiDB-lite"/>
    </source>
</evidence>
<protein>
    <submittedName>
        <fullName evidence="6">GntR family transcriptional regulator</fullName>
    </submittedName>
</protein>
<gene>
    <name evidence="6" type="ORF">R7226_04425</name>
</gene>
<dbReference type="InterPro" id="IPR036390">
    <property type="entry name" value="WH_DNA-bd_sf"/>
</dbReference>
<evidence type="ECO:0000256" key="3">
    <source>
        <dbReference type="ARBA" id="ARBA00023163"/>
    </source>
</evidence>
<proteinExistence type="predicted"/>
<accession>A0ABU4HJS2</accession>
<dbReference type="Pfam" id="PF00392">
    <property type="entry name" value="GntR"/>
    <property type="match status" value="1"/>
</dbReference>
<dbReference type="SMART" id="SM00895">
    <property type="entry name" value="FCD"/>
    <property type="match status" value="1"/>
</dbReference>
<dbReference type="RefSeq" id="WP_318595829.1">
    <property type="nucleotide sequence ID" value="NZ_JAWSTH010000006.1"/>
</dbReference>
<dbReference type="InterPro" id="IPR008920">
    <property type="entry name" value="TF_FadR/GntR_C"/>
</dbReference>
<dbReference type="Gene3D" id="1.20.120.530">
    <property type="entry name" value="GntR ligand-binding domain-like"/>
    <property type="match status" value="1"/>
</dbReference>
<evidence type="ECO:0000256" key="1">
    <source>
        <dbReference type="ARBA" id="ARBA00023015"/>
    </source>
</evidence>
<dbReference type="PROSITE" id="PS50949">
    <property type="entry name" value="HTH_GNTR"/>
    <property type="match status" value="1"/>
</dbReference>
<dbReference type="SMART" id="SM00345">
    <property type="entry name" value="HTH_GNTR"/>
    <property type="match status" value="1"/>
</dbReference>
<dbReference type="InterPro" id="IPR011711">
    <property type="entry name" value="GntR_C"/>
</dbReference>
<keyword evidence="7" id="KW-1185">Reference proteome</keyword>
<dbReference type="Pfam" id="PF07729">
    <property type="entry name" value="FCD"/>
    <property type="match status" value="1"/>
</dbReference>
<reference evidence="7" key="1">
    <citation type="submission" date="2023-07" db="EMBL/GenBank/DDBJ databases">
        <title>Conexibacter stalactiti sp. nov., isolated from stalactites in a lava cave and emended description of the genus Conexibacter.</title>
        <authorList>
            <person name="Lee S.D."/>
        </authorList>
    </citation>
    <scope>NUCLEOTIDE SEQUENCE [LARGE SCALE GENOMIC DNA]</scope>
    <source>
        <strain evidence="7">KCTC 39840</strain>
    </source>
</reference>
<reference evidence="6 7" key="2">
    <citation type="submission" date="2023-10" db="EMBL/GenBank/DDBJ databases">
        <authorList>
            <person name="Han X.F."/>
        </authorList>
    </citation>
    <scope>NUCLEOTIDE SEQUENCE [LARGE SCALE GENOMIC DNA]</scope>
    <source>
        <strain evidence="6 7">KCTC 39840</strain>
    </source>
</reference>
<feature type="region of interest" description="Disordered" evidence="4">
    <location>
        <begin position="1"/>
        <end position="28"/>
    </location>
</feature>
<keyword evidence="2" id="KW-0238">DNA-binding</keyword>
<evidence type="ECO:0000313" key="7">
    <source>
        <dbReference type="Proteomes" id="UP001284601"/>
    </source>
</evidence>
<dbReference type="Proteomes" id="UP001284601">
    <property type="component" value="Unassembled WGS sequence"/>
</dbReference>
<dbReference type="PANTHER" id="PTHR43537">
    <property type="entry name" value="TRANSCRIPTIONAL REGULATOR, GNTR FAMILY"/>
    <property type="match status" value="1"/>
</dbReference>
<dbReference type="EMBL" id="JAWSTH010000006">
    <property type="protein sequence ID" value="MDW5593568.1"/>
    <property type="molecule type" value="Genomic_DNA"/>
</dbReference>
<dbReference type="PANTHER" id="PTHR43537:SF45">
    <property type="entry name" value="GNTR FAMILY REGULATORY PROTEIN"/>
    <property type="match status" value="1"/>
</dbReference>
<dbReference type="SUPFAM" id="SSF46785">
    <property type="entry name" value="Winged helix' DNA-binding domain"/>
    <property type="match status" value="1"/>
</dbReference>
<sequence length="248" mass="26817">MTREPTDPMTSLNLGRHAAAGAPGGTPGQHAVKLERSVYSGRVASLLREAIVEGALEAGAPLVEARLAEQLAVSRGPVRNALHVLEGEGLVRTQPNGRSVVVGFSGADLQDLVSVRLELESTALRRGIAAKADTAPIRAAYSLVLDEGASTQRLVDYDIDFHRALLEFSGSRFLTQAWLALAPVIHTVITIGNRRMAEADPHENFARIIAVHEPLVEAIERYDLRSALKLLGEQFAVTREMFAERETA</sequence>
<evidence type="ECO:0000256" key="2">
    <source>
        <dbReference type="ARBA" id="ARBA00023125"/>
    </source>
</evidence>